<dbReference type="GO" id="GO:0003677">
    <property type="term" value="F:DNA binding"/>
    <property type="evidence" value="ECO:0007669"/>
    <property type="project" value="InterPro"/>
</dbReference>
<evidence type="ECO:0000259" key="2">
    <source>
        <dbReference type="SMART" id="SM01043"/>
    </source>
</evidence>
<dbReference type="Proteomes" id="UP000236569">
    <property type="component" value="Unassembled WGS sequence"/>
</dbReference>
<keyword evidence="4" id="KW-1185">Reference proteome</keyword>
<dbReference type="SMART" id="SM01043">
    <property type="entry name" value="BTAD"/>
    <property type="match status" value="1"/>
</dbReference>
<protein>
    <recommendedName>
        <fullName evidence="2">Bacterial transcriptional activator domain-containing protein</fullName>
    </recommendedName>
</protein>
<dbReference type="Gene3D" id="1.25.40.10">
    <property type="entry name" value="Tetratricopeptide repeat domain"/>
    <property type="match status" value="2"/>
</dbReference>
<comment type="caution">
    <text evidence="3">The sequence shown here is derived from an EMBL/GenBank/DDBJ whole genome shotgun (WGS) entry which is preliminary data.</text>
</comment>
<dbReference type="InterPro" id="IPR016032">
    <property type="entry name" value="Sig_transdc_resp-reg_C-effctor"/>
</dbReference>
<evidence type="ECO:0000313" key="3">
    <source>
        <dbReference type="EMBL" id="GBF07194.1"/>
    </source>
</evidence>
<reference evidence="4" key="1">
    <citation type="submission" date="2018-01" db="EMBL/GenBank/DDBJ databases">
        <title>Draft Genome Sequence of the Radioresistant Bacterium Deinococcus aerius TR0125, Isolated from the Higher Atmosphere above Japan.</title>
        <authorList>
            <person name="Satoh K."/>
            <person name="Arai H."/>
            <person name="Sanzen T."/>
            <person name="Kawaguchi Y."/>
            <person name="Hayashi H."/>
            <person name="Yokobori S."/>
            <person name="Yamagishi A."/>
            <person name="Oono Y."/>
            <person name="Narumi I."/>
        </authorList>
    </citation>
    <scope>NUCLEOTIDE SEQUENCE [LARGE SCALE GENOMIC DNA]</scope>
    <source>
        <strain evidence="4">TR0125</strain>
    </source>
</reference>
<keyword evidence="1" id="KW-0175">Coiled coil</keyword>
<dbReference type="InterPro" id="IPR005158">
    <property type="entry name" value="BTAD"/>
</dbReference>
<dbReference type="AlphaFoldDB" id="A0A2I9CYG7"/>
<evidence type="ECO:0000256" key="1">
    <source>
        <dbReference type="SAM" id="Coils"/>
    </source>
</evidence>
<sequence length="381" mass="42491">MQQSGDHENRVWTASRLAEFYSEQGQHAKALEALHGAVPLGQELPPPLLITRGVVLRRRGQIELALADFNAGLPGIRAMQDSHLLTRTLLHYADALRRAGKARASVESLREALERLLQERDKARYRPDIEELAELTHSAMLEPEVAPFMEAVLEKLAAMTGGALLDEERLTHVQVQTLGRVQVTRDGRAVPLTLHGSALLLVYLSRNPGRTRQEIQLDLYPDKEPVAGSNYIRSAIRELREGLGRDVVVHSGPHNQPRYVLGPGVSLTLDVEELEYALERGDVARVLALYRGPFMAPVTDSEWADSLREELQASVTTALREQMRSARAAGDLRRALLLANQYLRVDPYDPEVLAERVEIARAVAPAQEVARYVVELQRMEA</sequence>
<dbReference type="InterPro" id="IPR036388">
    <property type="entry name" value="WH-like_DNA-bd_sf"/>
</dbReference>
<proteinExistence type="predicted"/>
<organism evidence="3 4">
    <name type="scientific">Deinococcus aerius</name>
    <dbReference type="NCBI Taxonomy" id="200253"/>
    <lineage>
        <taxon>Bacteria</taxon>
        <taxon>Thermotogati</taxon>
        <taxon>Deinococcota</taxon>
        <taxon>Deinococci</taxon>
        <taxon>Deinococcales</taxon>
        <taxon>Deinococcaceae</taxon>
        <taxon>Deinococcus</taxon>
    </lineage>
</organism>
<dbReference type="EMBL" id="BFAG01000013">
    <property type="protein sequence ID" value="GBF07194.1"/>
    <property type="molecule type" value="Genomic_DNA"/>
</dbReference>
<evidence type="ECO:0000313" key="4">
    <source>
        <dbReference type="Proteomes" id="UP000236569"/>
    </source>
</evidence>
<dbReference type="SUPFAM" id="SSF46894">
    <property type="entry name" value="C-terminal effector domain of the bipartite response regulators"/>
    <property type="match status" value="1"/>
</dbReference>
<dbReference type="Gene3D" id="1.10.10.10">
    <property type="entry name" value="Winged helix-like DNA-binding domain superfamily/Winged helix DNA-binding domain"/>
    <property type="match status" value="1"/>
</dbReference>
<dbReference type="SUPFAM" id="SSF48452">
    <property type="entry name" value="TPR-like"/>
    <property type="match status" value="2"/>
</dbReference>
<gene>
    <name evidence="3" type="ORF">DAERI_130024</name>
</gene>
<feature type="coiled-coil region" evidence="1">
    <location>
        <begin position="99"/>
        <end position="126"/>
    </location>
</feature>
<feature type="domain" description="Bacterial transcriptional activator" evidence="2">
    <location>
        <begin position="269"/>
        <end position="377"/>
    </location>
</feature>
<dbReference type="GO" id="GO:0006355">
    <property type="term" value="P:regulation of DNA-templated transcription"/>
    <property type="evidence" value="ECO:0007669"/>
    <property type="project" value="InterPro"/>
</dbReference>
<dbReference type="PANTHER" id="PTHR35807">
    <property type="entry name" value="TRANSCRIPTIONAL REGULATOR REDD-RELATED"/>
    <property type="match status" value="1"/>
</dbReference>
<accession>A0A2I9CYG7</accession>
<dbReference type="InterPro" id="IPR051677">
    <property type="entry name" value="AfsR-DnrI-RedD_regulator"/>
</dbReference>
<dbReference type="InterPro" id="IPR011990">
    <property type="entry name" value="TPR-like_helical_dom_sf"/>
</dbReference>
<name>A0A2I9CYG7_9DEIO</name>